<dbReference type="RefSeq" id="WP_159158950.1">
    <property type="nucleotide sequence ID" value="NZ_LR732798.1"/>
</dbReference>
<feature type="compositionally biased region" description="Polar residues" evidence="1">
    <location>
        <begin position="177"/>
        <end position="187"/>
    </location>
</feature>
<dbReference type="AlphaFoldDB" id="A0A653KXX6"/>
<dbReference type="EMBL" id="CABWLC010000008">
    <property type="protein sequence ID" value="VXA84070.1"/>
    <property type="molecule type" value="Genomic_DNA"/>
</dbReference>
<dbReference type="Gene3D" id="6.20.150.10">
    <property type="match status" value="1"/>
</dbReference>
<protein>
    <submittedName>
        <fullName evidence="3">Contig_41, whole genome shotgun sequence</fullName>
    </submittedName>
</protein>
<gene>
    <name evidence="3" type="ORF">AERO8C_160223</name>
</gene>
<dbReference type="NCBIfam" id="TIGR01644">
    <property type="entry name" value="phage_P2_V"/>
    <property type="match status" value="1"/>
</dbReference>
<dbReference type="Gene3D" id="2.40.50.230">
    <property type="entry name" value="Gp5 N-terminal domain"/>
    <property type="match status" value="1"/>
</dbReference>
<accession>A0A653KXX6</accession>
<dbReference type="InterPro" id="IPR037026">
    <property type="entry name" value="Vgr_OB-fold_dom_sf"/>
</dbReference>
<dbReference type="InterPro" id="IPR013046">
    <property type="entry name" value="GpV/Gp45"/>
</dbReference>
<evidence type="ECO:0000313" key="4">
    <source>
        <dbReference type="Proteomes" id="UP000439123"/>
    </source>
</evidence>
<dbReference type="Pfam" id="PF04717">
    <property type="entry name" value="Phage_base_V"/>
    <property type="match status" value="1"/>
</dbReference>
<dbReference type="Proteomes" id="UP000439123">
    <property type="component" value="Unassembled WGS sequence"/>
</dbReference>
<reference evidence="3 4" key="1">
    <citation type="submission" date="2019-10" db="EMBL/GenBank/DDBJ databases">
        <authorList>
            <person name="Karimi E."/>
        </authorList>
    </citation>
    <scope>NUCLEOTIDE SEQUENCE [LARGE SCALE GENOMIC DNA]</scope>
    <source>
        <strain evidence="3">Aeromonas sp. 8C</strain>
    </source>
</reference>
<sequence length="187" mass="19409">MNDYSLGELSRQIANLIRVGVVVDKDFSDPDAPRVKVAVSGFESDWLPFGADRAGHTKTWSPLSVGEQVLILSPYGDLGQAVIVCSLYSESNPAPSSGGNVEKTVFHDGTTVSYDSVSHTLNATIGGTTITADRGQIALGVGGVTFVITAGGIDMQGGQVTHNGKNIGSDHAHSGIQRGTQNSDGPI</sequence>
<feature type="domain" description="Gp5/Type VI secretion system Vgr protein OB-fold" evidence="2">
    <location>
        <begin position="19"/>
        <end position="88"/>
    </location>
</feature>
<feature type="region of interest" description="Disordered" evidence="1">
    <location>
        <begin position="160"/>
        <end position="187"/>
    </location>
</feature>
<organism evidence="3 4">
    <name type="scientific">Aeromonas veronii</name>
    <dbReference type="NCBI Taxonomy" id="654"/>
    <lineage>
        <taxon>Bacteria</taxon>
        <taxon>Pseudomonadati</taxon>
        <taxon>Pseudomonadota</taxon>
        <taxon>Gammaproteobacteria</taxon>
        <taxon>Aeromonadales</taxon>
        <taxon>Aeromonadaceae</taxon>
        <taxon>Aeromonas</taxon>
    </lineage>
</organism>
<dbReference type="InterPro" id="IPR006531">
    <property type="entry name" value="Gp5/Vgr_OB"/>
</dbReference>
<evidence type="ECO:0000259" key="2">
    <source>
        <dbReference type="Pfam" id="PF04717"/>
    </source>
</evidence>
<evidence type="ECO:0000313" key="3">
    <source>
        <dbReference type="EMBL" id="VXA84070.1"/>
    </source>
</evidence>
<comment type="caution">
    <text evidence="3">The sequence shown here is derived from an EMBL/GenBank/DDBJ whole genome shotgun (WGS) entry which is preliminary data.</text>
</comment>
<proteinExistence type="predicted"/>
<evidence type="ECO:0000256" key="1">
    <source>
        <dbReference type="SAM" id="MobiDB-lite"/>
    </source>
</evidence>
<name>A0A653KXX6_AERVE</name>